<evidence type="ECO:0000313" key="2">
    <source>
        <dbReference type="EMBL" id="QLK01023.1"/>
    </source>
</evidence>
<gene>
    <name evidence="2" type="ORF">HZU44_14155</name>
</gene>
<dbReference type="EMBL" id="CP058905">
    <property type="protein sequence ID" value="QLK01023.1"/>
    <property type="molecule type" value="Genomic_DNA"/>
</dbReference>
<feature type="transmembrane region" description="Helical" evidence="1">
    <location>
        <begin position="54"/>
        <end position="74"/>
    </location>
</feature>
<keyword evidence="1" id="KW-0472">Membrane</keyword>
<keyword evidence="1" id="KW-1133">Transmembrane helix</keyword>
<name>A0A7D6GAH3_9ACTN</name>
<dbReference type="AlphaFoldDB" id="A0A7D6GAH3"/>
<proteinExistence type="predicted"/>
<protein>
    <submittedName>
        <fullName evidence="2">Uncharacterized protein</fullName>
    </submittedName>
</protein>
<evidence type="ECO:0000256" key="1">
    <source>
        <dbReference type="SAM" id="Phobius"/>
    </source>
</evidence>
<sequence>MQTMQVFLLVFATFVFFVVFGALAINSTVVESWIGHPPIPVVFAVARLPVSRELLQVSVFLSAFAGLYFTVYAITDAGYRRQFFGDLSRGLEQAIGVREVYRILRRESVAIGPLGDGS</sequence>
<reference evidence="2" key="1">
    <citation type="submission" date="2020-08" db="EMBL/GenBank/DDBJ databases">
        <title>A bifunctional nitrone conjugated secondary metabolite targeting the ribosome.</title>
        <authorList>
            <person name="Limbrick E.M."/>
            <person name="Graf M."/>
            <person name="Derewacz D.K."/>
            <person name="Nguyen F."/>
            <person name="Spraggins J.M."/>
            <person name="Wieland M."/>
            <person name="Ynigez-Gutierrez A.E."/>
            <person name="Reisman B.J."/>
            <person name="Zinshteyn B."/>
            <person name="McCulloch K."/>
            <person name="Iverson T.M."/>
            <person name="Green R."/>
            <person name="Wilson D.N."/>
            <person name="Bachmann B.O."/>
        </authorList>
    </citation>
    <scope>NUCLEOTIDE SEQUENCE</scope>
    <source>
        <strain evidence="2">Africana</strain>
    </source>
</reference>
<organism evidence="2">
    <name type="scientific">Micromonospora carbonacea</name>
    <dbReference type="NCBI Taxonomy" id="47853"/>
    <lineage>
        <taxon>Bacteria</taxon>
        <taxon>Bacillati</taxon>
        <taxon>Actinomycetota</taxon>
        <taxon>Actinomycetes</taxon>
        <taxon>Micromonosporales</taxon>
        <taxon>Micromonosporaceae</taxon>
        <taxon>Micromonospora</taxon>
    </lineage>
</organism>
<keyword evidence="1" id="KW-0812">Transmembrane</keyword>
<accession>A0A7D6GAH3</accession>